<keyword evidence="3" id="KW-1185">Reference proteome</keyword>
<sequence length="81" mass="9415">MQRTSWPPLILPPCILFNSLTTACRRPAPTTYPSGCGLHYNESKIAYLVDLRESKNNNHSKINFNSTWYKPRKQHDDNTKH</sequence>
<evidence type="ECO:0000313" key="2">
    <source>
        <dbReference type="EMBL" id="KRZ74983.1"/>
    </source>
</evidence>
<reference evidence="2 3" key="1">
    <citation type="submission" date="2015-01" db="EMBL/GenBank/DDBJ databases">
        <title>Evolution of Trichinella species and genotypes.</title>
        <authorList>
            <person name="Korhonen P.K."/>
            <person name="Edoardo P."/>
            <person name="Giuseppe L.R."/>
            <person name="Gasser R.B."/>
        </authorList>
    </citation>
    <scope>NUCLEOTIDE SEQUENCE [LARGE SCALE GENOMIC DNA]</scope>
    <source>
        <strain evidence="2">ISS1980</strain>
    </source>
</reference>
<dbReference type="AlphaFoldDB" id="A0A0V1MTB4"/>
<proteinExistence type="predicted"/>
<dbReference type="EMBL" id="JYDO01000043">
    <property type="protein sequence ID" value="KRZ74983.1"/>
    <property type="molecule type" value="Genomic_DNA"/>
</dbReference>
<accession>A0A0V1MTB4</accession>
<feature type="region of interest" description="Disordered" evidence="1">
    <location>
        <begin position="62"/>
        <end position="81"/>
    </location>
</feature>
<comment type="caution">
    <text evidence="2">The sequence shown here is derived from an EMBL/GenBank/DDBJ whole genome shotgun (WGS) entry which is preliminary data.</text>
</comment>
<gene>
    <name evidence="2" type="ORF">T10_8886</name>
</gene>
<organism evidence="2 3">
    <name type="scientific">Trichinella papuae</name>
    <dbReference type="NCBI Taxonomy" id="268474"/>
    <lineage>
        <taxon>Eukaryota</taxon>
        <taxon>Metazoa</taxon>
        <taxon>Ecdysozoa</taxon>
        <taxon>Nematoda</taxon>
        <taxon>Enoplea</taxon>
        <taxon>Dorylaimia</taxon>
        <taxon>Trichinellida</taxon>
        <taxon>Trichinellidae</taxon>
        <taxon>Trichinella</taxon>
    </lineage>
</organism>
<dbReference type="PROSITE" id="PS51257">
    <property type="entry name" value="PROKAR_LIPOPROTEIN"/>
    <property type="match status" value="1"/>
</dbReference>
<evidence type="ECO:0000313" key="3">
    <source>
        <dbReference type="Proteomes" id="UP000054843"/>
    </source>
</evidence>
<dbReference type="Proteomes" id="UP000054843">
    <property type="component" value="Unassembled WGS sequence"/>
</dbReference>
<name>A0A0V1MTB4_9BILA</name>
<evidence type="ECO:0000256" key="1">
    <source>
        <dbReference type="SAM" id="MobiDB-lite"/>
    </source>
</evidence>
<protein>
    <submittedName>
        <fullName evidence="2">Uncharacterized protein</fullName>
    </submittedName>
</protein>